<dbReference type="AlphaFoldDB" id="A0A1I8NWM2"/>
<sequence>MAKRKIKTIINIYVIMQTLTIMAGSIQKNALGSFLDDMEGVDFDNIFTQHLSSEYNNQQQNSKPTIHTDEYKTLPNGCYKEVIREPDSNDHRRYIETEQLVCPPSWPQQQHQQTPNAVANSNPFFHNYGAFSQMYPATSQSRGDNQISSMKYTTPSPFFTFATTKPNNLQDNLKSQNMPHVFVLSKKIGLYKKNSAIKQSGCFVSFLPLLVLMMYI</sequence>
<dbReference type="VEuPathDB" id="VectorBase:SCAU002670"/>
<dbReference type="Proteomes" id="UP000095300">
    <property type="component" value="Unassembled WGS sequence"/>
</dbReference>
<organism evidence="1 2">
    <name type="scientific">Stomoxys calcitrans</name>
    <name type="common">Stable fly</name>
    <name type="synonym">Conops calcitrans</name>
    <dbReference type="NCBI Taxonomy" id="35570"/>
    <lineage>
        <taxon>Eukaryota</taxon>
        <taxon>Metazoa</taxon>
        <taxon>Ecdysozoa</taxon>
        <taxon>Arthropoda</taxon>
        <taxon>Hexapoda</taxon>
        <taxon>Insecta</taxon>
        <taxon>Pterygota</taxon>
        <taxon>Neoptera</taxon>
        <taxon>Endopterygota</taxon>
        <taxon>Diptera</taxon>
        <taxon>Brachycera</taxon>
        <taxon>Muscomorpha</taxon>
        <taxon>Muscoidea</taxon>
        <taxon>Muscidae</taxon>
        <taxon>Stomoxys</taxon>
    </lineage>
</organism>
<protein>
    <submittedName>
        <fullName evidence="1">Uncharacterized protein</fullName>
    </submittedName>
</protein>
<dbReference type="EnsemblMetazoa" id="SCAU002670-RA">
    <property type="protein sequence ID" value="SCAU002670-PA"/>
    <property type="gene ID" value="SCAU002670"/>
</dbReference>
<gene>
    <name evidence="1" type="primary">106092486</name>
</gene>
<proteinExistence type="predicted"/>
<name>A0A1I8NWM2_STOCA</name>
<evidence type="ECO:0000313" key="1">
    <source>
        <dbReference type="EnsemblMetazoa" id="SCAU002670-PA"/>
    </source>
</evidence>
<evidence type="ECO:0000313" key="2">
    <source>
        <dbReference type="Proteomes" id="UP000095300"/>
    </source>
</evidence>
<reference evidence="1" key="1">
    <citation type="submission" date="2020-05" db="UniProtKB">
        <authorList>
            <consortium name="EnsemblMetazoa"/>
        </authorList>
    </citation>
    <scope>IDENTIFICATION</scope>
    <source>
        <strain evidence="1">USDA</strain>
    </source>
</reference>
<accession>A0A1I8NWM2</accession>
<keyword evidence="2" id="KW-1185">Reference proteome</keyword>